<comment type="pathway">
    <text evidence="1">Cell wall biogenesis; cell wall polysaccharide biosynthesis.</text>
</comment>
<evidence type="ECO:0000259" key="5">
    <source>
        <dbReference type="Pfam" id="PF00535"/>
    </source>
</evidence>
<keyword evidence="3 6" id="KW-0328">Glycosyltransferase</keyword>
<dbReference type="SUPFAM" id="SSF53448">
    <property type="entry name" value="Nucleotide-diphospho-sugar transferases"/>
    <property type="match status" value="1"/>
</dbReference>
<dbReference type="PANTHER" id="PTHR43179:SF12">
    <property type="entry name" value="GALACTOFURANOSYLTRANSFERASE GLFT2"/>
    <property type="match status" value="1"/>
</dbReference>
<feature type="domain" description="Glycosyltransferase 2-like" evidence="5">
    <location>
        <begin position="5"/>
        <end position="176"/>
    </location>
</feature>
<dbReference type="GO" id="GO:0016757">
    <property type="term" value="F:glycosyltransferase activity"/>
    <property type="evidence" value="ECO:0007669"/>
    <property type="project" value="UniProtKB-KW"/>
</dbReference>
<proteinExistence type="inferred from homology"/>
<dbReference type="Gene3D" id="3.90.550.10">
    <property type="entry name" value="Spore Coat Polysaccharide Biosynthesis Protein SpsA, Chain A"/>
    <property type="match status" value="1"/>
</dbReference>
<evidence type="ECO:0000256" key="4">
    <source>
        <dbReference type="ARBA" id="ARBA00022679"/>
    </source>
</evidence>
<accession>A0AAP4B9B5</accession>
<dbReference type="PANTHER" id="PTHR43179">
    <property type="entry name" value="RHAMNOSYLTRANSFERASE WBBL"/>
    <property type="match status" value="1"/>
</dbReference>
<keyword evidence="7" id="KW-1185">Reference proteome</keyword>
<dbReference type="InterPro" id="IPR001173">
    <property type="entry name" value="Glyco_trans_2-like"/>
</dbReference>
<dbReference type="CDD" id="cd04186">
    <property type="entry name" value="GT_2_like_c"/>
    <property type="match status" value="1"/>
</dbReference>
<dbReference type="Pfam" id="PF00535">
    <property type="entry name" value="Glycos_transf_2"/>
    <property type="match status" value="1"/>
</dbReference>
<dbReference type="Proteomes" id="UP001300383">
    <property type="component" value="Unassembled WGS sequence"/>
</dbReference>
<dbReference type="InterPro" id="IPR029044">
    <property type="entry name" value="Nucleotide-diphossugar_trans"/>
</dbReference>
<dbReference type="AlphaFoldDB" id="A0AAP4B9B5"/>
<evidence type="ECO:0000313" key="7">
    <source>
        <dbReference type="Proteomes" id="UP001300383"/>
    </source>
</evidence>
<comment type="similarity">
    <text evidence="2">Belongs to the glycosyltransferase 2 family.</text>
</comment>
<dbReference type="EMBL" id="JASGBQ010000003">
    <property type="protein sequence ID" value="MDI9241622.1"/>
    <property type="molecule type" value="Genomic_DNA"/>
</dbReference>
<organism evidence="6 7">
    <name type="scientific">Fusibacillus kribbianus</name>
    <dbReference type="NCBI Taxonomy" id="3044208"/>
    <lineage>
        <taxon>Bacteria</taxon>
        <taxon>Bacillati</taxon>
        <taxon>Bacillota</taxon>
        <taxon>Clostridia</taxon>
        <taxon>Lachnospirales</taxon>
        <taxon>Lachnospiraceae</taxon>
        <taxon>Fusibacillus</taxon>
    </lineage>
</organism>
<comment type="caution">
    <text evidence="6">The sequence shown here is derived from an EMBL/GenBank/DDBJ whole genome shotgun (WGS) entry which is preliminary data.</text>
</comment>
<sequence>MEKVTVIIPNYNGKQFMEKCMEGLRAQTEQAFRVLLVDNGSTDGSLSFIRERYPELEILALQENYGFSRAVNEGIRAAKTPYVILLNNDTKVCPGYVEAMVRTLDENPRAFSVSAKMIQMYHPELIDDAGDQYTVLGWAFQRGVGHSVNRYERPARVFSACAGAAAYRRQVFEEIGYFDEKHFAYLEDLDVGYRARIHGWQNLYCPEARVEHVGSGTSGSKYNEFKVRLAARNSIYLNYKNMPLFQLAVNFPAILAGYFVKSRFFEKIGFGKVYKEGLREGWRTRKTCKKVRFSSKHLWNYICIEGRLIGGTFTYIYEFVHRKLSGPPATD</sequence>
<keyword evidence="4 6" id="KW-0808">Transferase</keyword>
<evidence type="ECO:0000256" key="2">
    <source>
        <dbReference type="ARBA" id="ARBA00006739"/>
    </source>
</evidence>
<gene>
    <name evidence="6" type="ORF">QJ036_03900</name>
</gene>
<reference evidence="6 7" key="1">
    <citation type="submission" date="2023-05" db="EMBL/GenBank/DDBJ databases">
        <title>[ruminococcus] sp. nov., isolated from a pig farm feces dump.</title>
        <authorList>
            <person name="Chang Y.-H."/>
        </authorList>
    </citation>
    <scope>NUCLEOTIDE SEQUENCE [LARGE SCALE GENOMIC DNA]</scope>
    <source>
        <strain evidence="6 7">YH-rum2234</strain>
    </source>
</reference>
<evidence type="ECO:0000313" key="6">
    <source>
        <dbReference type="EMBL" id="MDI9241622.1"/>
    </source>
</evidence>
<evidence type="ECO:0000256" key="3">
    <source>
        <dbReference type="ARBA" id="ARBA00022676"/>
    </source>
</evidence>
<dbReference type="EC" id="2.4.-.-" evidence="6"/>
<dbReference type="RefSeq" id="WP_283230129.1">
    <property type="nucleotide sequence ID" value="NZ_JASGBQ010000003.1"/>
</dbReference>
<evidence type="ECO:0000256" key="1">
    <source>
        <dbReference type="ARBA" id="ARBA00004776"/>
    </source>
</evidence>
<protein>
    <submittedName>
        <fullName evidence="6">Glycosyltransferase family 2 protein</fullName>
        <ecNumber evidence="6">2.4.-.-</ecNumber>
    </submittedName>
</protein>
<name>A0AAP4B9B5_9FIRM</name>